<name>A0A1I2BRB3_9BACI</name>
<gene>
    <name evidence="9" type="ORF">SAMN05192532_102425</name>
</gene>
<evidence type="ECO:0000256" key="2">
    <source>
        <dbReference type="ARBA" id="ARBA00022679"/>
    </source>
</evidence>
<dbReference type="InterPro" id="IPR020610">
    <property type="entry name" value="Thiolase_AS"/>
</dbReference>
<feature type="active site" description="Proton acceptor" evidence="5">
    <location>
        <position position="388"/>
    </location>
</feature>
<evidence type="ECO:0000256" key="4">
    <source>
        <dbReference type="ARBA" id="ARBA00024073"/>
    </source>
</evidence>
<feature type="domain" description="Thiolase N-terminal" evidence="7">
    <location>
        <begin position="7"/>
        <end position="272"/>
    </location>
</feature>
<dbReference type="Pfam" id="PF00108">
    <property type="entry name" value="Thiolase_N"/>
    <property type="match status" value="1"/>
</dbReference>
<keyword evidence="3 6" id="KW-0012">Acyltransferase</keyword>
<evidence type="ECO:0000259" key="7">
    <source>
        <dbReference type="Pfam" id="PF00108"/>
    </source>
</evidence>
<dbReference type="PANTHER" id="PTHR43853">
    <property type="entry name" value="3-KETOACYL-COA THIOLASE, PEROXISOMAL"/>
    <property type="match status" value="1"/>
</dbReference>
<dbReference type="InterPro" id="IPR002155">
    <property type="entry name" value="Thiolase"/>
</dbReference>
<keyword evidence="10" id="KW-1185">Reference proteome</keyword>
<dbReference type="GO" id="GO:0005737">
    <property type="term" value="C:cytoplasm"/>
    <property type="evidence" value="ECO:0007669"/>
    <property type="project" value="UniProtKB-ARBA"/>
</dbReference>
<keyword evidence="2 6" id="KW-0808">Transferase</keyword>
<dbReference type="RefSeq" id="WP_091658967.1">
    <property type="nucleotide sequence ID" value="NZ_FONT01000002.1"/>
</dbReference>
<dbReference type="PANTHER" id="PTHR43853:SF2">
    <property type="entry name" value="3-OXOADIPYL-COA_3-OXO-5,6-DEHYDROSUBERYL-COA THIOLASE"/>
    <property type="match status" value="1"/>
</dbReference>
<dbReference type="CDD" id="cd00751">
    <property type="entry name" value="thiolase"/>
    <property type="match status" value="1"/>
</dbReference>
<feature type="active site" description="Proton acceptor" evidence="5">
    <location>
        <position position="358"/>
    </location>
</feature>
<dbReference type="InterPro" id="IPR020616">
    <property type="entry name" value="Thiolase_N"/>
</dbReference>
<evidence type="ECO:0000256" key="3">
    <source>
        <dbReference type="ARBA" id="ARBA00023315"/>
    </source>
</evidence>
<dbReference type="AlphaFoldDB" id="A0A1I2BRB3"/>
<evidence type="ECO:0000256" key="1">
    <source>
        <dbReference type="ARBA" id="ARBA00010982"/>
    </source>
</evidence>
<evidence type="ECO:0000313" key="9">
    <source>
        <dbReference type="EMBL" id="SFE57810.1"/>
    </source>
</evidence>
<dbReference type="STRING" id="930128.SAMN05192532_102425"/>
<evidence type="ECO:0000256" key="5">
    <source>
        <dbReference type="PIRSR" id="PIRSR000429-1"/>
    </source>
</evidence>
<dbReference type="FunFam" id="3.40.47.10:FF:000010">
    <property type="entry name" value="Acetyl-CoA acetyltransferase (Thiolase)"/>
    <property type="match status" value="1"/>
</dbReference>
<dbReference type="EMBL" id="FONT01000002">
    <property type="protein sequence ID" value="SFE57810.1"/>
    <property type="molecule type" value="Genomic_DNA"/>
</dbReference>
<organism evidence="9 10">
    <name type="scientific">Alteribacillus iranensis</name>
    <dbReference type="NCBI Taxonomy" id="930128"/>
    <lineage>
        <taxon>Bacteria</taxon>
        <taxon>Bacillati</taxon>
        <taxon>Bacillota</taxon>
        <taxon>Bacilli</taxon>
        <taxon>Bacillales</taxon>
        <taxon>Bacillaceae</taxon>
        <taxon>Alteribacillus</taxon>
    </lineage>
</organism>
<dbReference type="GO" id="GO:0010124">
    <property type="term" value="P:phenylacetate catabolic process"/>
    <property type="evidence" value="ECO:0007669"/>
    <property type="project" value="TreeGrafter"/>
</dbReference>
<dbReference type="EC" id="2.3.1.16" evidence="4"/>
<protein>
    <recommendedName>
        <fullName evidence="4">acetyl-CoA C-acyltransferase</fullName>
        <ecNumber evidence="4">2.3.1.16</ecNumber>
    </recommendedName>
</protein>
<dbReference type="Pfam" id="PF02803">
    <property type="entry name" value="Thiolase_C"/>
    <property type="match status" value="1"/>
</dbReference>
<feature type="domain" description="Thiolase C-terminal" evidence="8">
    <location>
        <begin position="279"/>
        <end position="401"/>
    </location>
</feature>
<dbReference type="PROSITE" id="PS00098">
    <property type="entry name" value="THIOLASE_1"/>
    <property type="match status" value="1"/>
</dbReference>
<accession>A0A1I2BRB3</accession>
<dbReference type="NCBIfam" id="TIGR01930">
    <property type="entry name" value="AcCoA-C-Actrans"/>
    <property type="match status" value="1"/>
</dbReference>
<dbReference type="GO" id="GO:0006635">
    <property type="term" value="P:fatty acid beta-oxidation"/>
    <property type="evidence" value="ECO:0007669"/>
    <property type="project" value="TreeGrafter"/>
</dbReference>
<evidence type="ECO:0000313" key="10">
    <source>
        <dbReference type="Proteomes" id="UP000199516"/>
    </source>
</evidence>
<dbReference type="OrthoDB" id="9764892at2"/>
<dbReference type="PIRSF" id="PIRSF000429">
    <property type="entry name" value="Ac-CoA_Ac_transf"/>
    <property type="match status" value="1"/>
</dbReference>
<sequence>MAQVKEVVIVDAVRSAVGRYNGVFKHKRPDDMIADVIKGLMERNPQVDPASIEEVVLGNANQAGEDNRNVARMASILAGLPEEVGGTTLNRLCGSGLDAVSYARRAIALDEGEVFIAGGVESMTRAPFVMAKPEKDFPRGNMEIYDTTIGWRFTNPKLHDMVGSHSMPETAQEVADRFKVSREAQDEFAYHSQMKTKEAMENGKFEDEIIPVETKINRKETTVIKEDEHPRPNTTLDKLSSLKPLFPNGSVTAGNASGVNDGASAVLLMSKEKAQELGLTPIAVIRSAASTGVEPQVMGLGPINASNKALKRAGIRTSDLGLVELNEAFASQSLVCIDELGLNPDIVNVNGGAIALGHALGSSGSRLLTTLVHEMKRREVQYGLATMCIGVGQGIAMVVERYES</sequence>
<dbReference type="PROSITE" id="PS00099">
    <property type="entry name" value="THIOLASE_3"/>
    <property type="match status" value="1"/>
</dbReference>
<dbReference type="Proteomes" id="UP000199516">
    <property type="component" value="Unassembled WGS sequence"/>
</dbReference>
<feature type="active site" description="Acyl-thioester intermediate" evidence="5">
    <location>
        <position position="93"/>
    </location>
</feature>
<evidence type="ECO:0000259" key="8">
    <source>
        <dbReference type="Pfam" id="PF02803"/>
    </source>
</evidence>
<dbReference type="SUPFAM" id="SSF53901">
    <property type="entry name" value="Thiolase-like"/>
    <property type="match status" value="2"/>
</dbReference>
<dbReference type="InterPro" id="IPR016039">
    <property type="entry name" value="Thiolase-like"/>
</dbReference>
<dbReference type="InterPro" id="IPR050215">
    <property type="entry name" value="Thiolase-like_sf_Thiolase"/>
</dbReference>
<comment type="similarity">
    <text evidence="1 6">Belongs to the thiolase-like superfamily. Thiolase family.</text>
</comment>
<reference evidence="9 10" key="1">
    <citation type="submission" date="2016-10" db="EMBL/GenBank/DDBJ databases">
        <authorList>
            <person name="de Groot N.N."/>
        </authorList>
    </citation>
    <scope>NUCLEOTIDE SEQUENCE [LARGE SCALE GENOMIC DNA]</scope>
    <source>
        <strain evidence="9 10">DSM 23995</strain>
    </source>
</reference>
<dbReference type="InterPro" id="IPR020615">
    <property type="entry name" value="Thiolase_acyl_enz_int_AS"/>
</dbReference>
<dbReference type="InterPro" id="IPR020617">
    <property type="entry name" value="Thiolase_C"/>
</dbReference>
<dbReference type="Gene3D" id="3.40.47.10">
    <property type="match status" value="1"/>
</dbReference>
<proteinExistence type="inferred from homology"/>
<dbReference type="GO" id="GO:0003988">
    <property type="term" value="F:acetyl-CoA C-acyltransferase activity"/>
    <property type="evidence" value="ECO:0007669"/>
    <property type="project" value="UniProtKB-EC"/>
</dbReference>
<evidence type="ECO:0000256" key="6">
    <source>
        <dbReference type="RuleBase" id="RU003557"/>
    </source>
</evidence>